<reference evidence="2 3" key="1">
    <citation type="submission" date="2016-09" db="EMBL/GenBank/DDBJ databases">
        <title>Desulfuribacillus arsenicus sp. nov., an obligately anaerobic, dissimilatory arsenic- and antimonate-reducing bacterium isolated from anoxic sediments.</title>
        <authorList>
            <person name="Abin C.A."/>
            <person name="Hollibaugh J.T."/>
        </authorList>
    </citation>
    <scope>NUCLEOTIDE SEQUENCE [LARGE SCALE GENOMIC DNA]</scope>
    <source>
        <strain evidence="2 3">MLFW-2</strain>
    </source>
</reference>
<dbReference type="Proteomes" id="UP000095255">
    <property type="component" value="Unassembled WGS sequence"/>
</dbReference>
<gene>
    <name evidence="2" type="ORF">BHU72_00835</name>
</gene>
<keyword evidence="3" id="KW-1185">Reference proteome</keyword>
<evidence type="ECO:0000313" key="3">
    <source>
        <dbReference type="Proteomes" id="UP000095255"/>
    </source>
</evidence>
<organism evidence="2 3">
    <name type="scientific">Desulfuribacillus stibiiarsenatis</name>
    <dbReference type="NCBI Taxonomy" id="1390249"/>
    <lineage>
        <taxon>Bacteria</taxon>
        <taxon>Bacillati</taxon>
        <taxon>Bacillota</taxon>
        <taxon>Desulfuribacillia</taxon>
        <taxon>Desulfuribacillales</taxon>
        <taxon>Desulfuribacillaceae</taxon>
        <taxon>Desulfuribacillus</taxon>
    </lineage>
</organism>
<sequence>MAPDYELVKEMKWQLWVVSLNHWYFDDIRKWTWWLSLAFTVVPLYIWWKVVDKKRLLEIVIIGLLANITSSFLDIVGSEAVLWGYPDRLFPNLPRVLPVDFTVIPVTYMLIYQYFPTWKHYIIAIVSMSLLFSFVAEPILVAIGLYEIYYWEYIYSFPIYIAMGIVIRWLTDTFRNIYLLHNKH</sequence>
<feature type="transmembrane region" description="Helical" evidence="1">
    <location>
        <begin position="122"/>
        <end position="146"/>
    </location>
</feature>
<feature type="transmembrane region" description="Helical" evidence="1">
    <location>
        <begin position="96"/>
        <end position="115"/>
    </location>
</feature>
<dbReference type="InterPro" id="IPR048147">
    <property type="entry name" value="CBO0543-like"/>
</dbReference>
<name>A0A1E5LA81_9FIRM</name>
<dbReference type="EMBL" id="MJAT01000001">
    <property type="protein sequence ID" value="OEH87040.1"/>
    <property type="molecule type" value="Genomic_DNA"/>
</dbReference>
<keyword evidence="1" id="KW-0812">Transmembrane</keyword>
<accession>A0A1E5LA81</accession>
<proteinExistence type="predicted"/>
<dbReference type="AlphaFoldDB" id="A0A1E5LA81"/>
<evidence type="ECO:0000256" key="1">
    <source>
        <dbReference type="SAM" id="Phobius"/>
    </source>
</evidence>
<dbReference type="NCBIfam" id="NF041644">
    <property type="entry name" value="CBO0543_fam"/>
    <property type="match status" value="1"/>
</dbReference>
<comment type="caution">
    <text evidence="2">The sequence shown here is derived from an EMBL/GenBank/DDBJ whole genome shotgun (WGS) entry which is preliminary data.</text>
</comment>
<dbReference type="STRING" id="1390249.BHU72_00835"/>
<feature type="transmembrane region" description="Helical" evidence="1">
    <location>
        <begin position="55"/>
        <end position="76"/>
    </location>
</feature>
<feature type="transmembrane region" description="Helical" evidence="1">
    <location>
        <begin position="152"/>
        <end position="171"/>
    </location>
</feature>
<keyword evidence="1" id="KW-0472">Membrane</keyword>
<feature type="transmembrane region" description="Helical" evidence="1">
    <location>
        <begin position="31"/>
        <end position="48"/>
    </location>
</feature>
<evidence type="ECO:0000313" key="2">
    <source>
        <dbReference type="EMBL" id="OEH87040.1"/>
    </source>
</evidence>
<keyword evidence="1" id="KW-1133">Transmembrane helix</keyword>
<protein>
    <submittedName>
        <fullName evidence="2">Uncharacterized protein</fullName>
    </submittedName>
</protein>